<reference evidence="3" key="1">
    <citation type="submission" date="2021-01" db="EMBL/GenBank/DDBJ databases">
        <authorList>
            <person name="Corre E."/>
            <person name="Pelletier E."/>
            <person name="Niang G."/>
            <person name="Scheremetjew M."/>
            <person name="Finn R."/>
            <person name="Kale V."/>
            <person name="Holt S."/>
            <person name="Cochrane G."/>
            <person name="Meng A."/>
            <person name="Brown T."/>
            <person name="Cohen L."/>
        </authorList>
    </citation>
    <scope>NUCLEOTIDE SEQUENCE</scope>
    <source>
        <strain evidence="3">CCMP 2712</strain>
    </source>
</reference>
<name>A0A7S4U8N9_GUITH</name>
<dbReference type="AlphaFoldDB" id="A0A7S4U8N9"/>
<feature type="coiled-coil region" evidence="1">
    <location>
        <begin position="199"/>
        <end position="250"/>
    </location>
</feature>
<sequence>MEDLRAVMSQYSSGRVRSPNQLSHRSNSPILNETVDTEGEVNERAQLLSEKKRWAQERKVDELRWAEEMAQLAREKRAWAEEKEEFNRRLQAELTKEREAWEKEKLEMTLRHKKELERIQDHHTEEIQLLSSPEKIRENFPSTLSELQKEHMKLRNEYEKVVNELKFCQAELLELRAGDQAGSEGQEEPILRNGEPSLAREVERLQKDLKITRSALEHERRARQRDQSVMEDLQRMLEKKEEEEDSDQQDDKTWQHERALLERAHVKDMMELKAQHESNRASDYANFKMILAEEQEKLSTLEEAWKGLLAGTHDAQLSYNTQKLSTGKTLLHVTCATVRQIGKGDSASNSIPRRSEEISFTERMNLTGGVRLSANKEPSM</sequence>
<evidence type="ECO:0000256" key="1">
    <source>
        <dbReference type="SAM" id="Coils"/>
    </source>
</evidence>
<feature type="compositionally biased region" description="Polar residues" evidence="2">
    <location>
        <begin position="9"/>
        <end position="31"/>
    </location>
</feature>
<dbReference type="EMBL" id="HBKN01035221">
    <property type="protein sequence ID" value="CAE2321311.1"/>
    <property type="molecule type" value="Transcribed_RNA"/>
</dbReference>
<accession>A0A7S4U8N9</accession>
<proteinExistence type="predicted"/>
<gene>
    <name evidence="3" type="ORF">GTHE00462_LOCUS27453</name>
</gene>
<feature type="coiled-coil region" evidence="1">
    <location>
        <begin position="69"/>
        <end position="111"/>
    </location>
</feature>
<feature type="region of interest" description="Disordered" evidence="2">
    <location>
        <begin position="179"/>
        <end position="199"/>
    </location>
</feature>
<feature type="coiled-coil region" evidence="1">
    <location>
        <begin position="144"/>
        <end position="171"/>
    </location>
</feature>
<feature type="region of interest" description="Disordered" evidence="2">
    <location>
        <begin position="1"/>
        <end position="40"/>
    </location>
</feature>
<evidence type="ECO:0000313" key="3">
    <source>
        <dbReference type="EMBL" id="CAE2321311.1"/>
    </source>
</evidence>
<keyword evidence="1" id="KW-0175">Coiled coil</keyword>
<evidence type="ECO:0000256" key="2">
    <source>
        <dbReference type="SAM" id="MobiDB-lite"/>
    </source>
</evidence>
<organism evidence="3">
    <name type="scientific">Guillardia theta</name>
    <name type="common">Cryptophyte</name>
    <name type="synonym">Cryptomonas phi</name>
    <dbReference type="NCBI Taxonomy" id="55529"/>
    <lineage>
        <taxon>Eukaryota</taxon>
        <taxon>Cryptophyceae</taxon>
        <taxon>Pyrenomonadales</taxon>
        <taxon>Geminigeraceae</taxon>
        <taxon>Guillardia</taxon>
    </lineage>
</organism>
<protein>
    <submittedName>
        <fullName evidence="3">Uncharacterized protein</fullName>
    </submittedName>
</protein>